<gene>
    <name evidence="1" type="ORF">DSO57_1016872</name>
</gene>
<evidence type="ECO:0000313" key="1">
    <source>
        <dbReference type="EMBL" id="KAJ9077417.1"/>
    </source>
</evidence>
<evidence type="ECO:0000313" key="2">
    <source>
        <dbReference type="Proteomes" id="UP001165960"/>
    </source>
</evidence>
<protein>
    <submittedName>
        <fullName evidence="1">Uncharacterized protein</fullName>
    </submittedName>
</protein>
<dbReference type="EMBL" id="QTSX02002199">
    <property type="protein sequence ID" value="KAJ9077417.1"/>
    <property type="molecule type" value="Genomic_DNA"/>
</dbReference>
<name>A0ACC2TT86_9FUNG</name>
<dbReference type="Proteomes" id="UP001165960">
    <property type="component" value="Unassembled WGS sequence"/>
</dbReference>
<accession>A0ACC2TT86</accession>
<keyword evidence="2" id="KW-1185">Reference proteome</keyword>
<organism evidence="1 2">
    <name type="scientific">Entomophthora muscae</name>
    <dbReference type="NCBI Taxonomy" id="34485"/>
    <lineage>
        <taxon>Eukaryota</taxon>
        <taxon>Fungi</taxon>
        <taxon>Fungi incertae sedis</taxon>
        <taxon>Zoopagomycota</taxon>
        <taxon>Entomophthoromycotina</taxon>
        <taxon>Entomophthoromycetes</taxon>
        <taxon>Entomophthorales</taxon>
        <taxon>Entomophthoraceae</taxon>
        <taxon>Entomophthora</taxon>
    </lineage>
</organism>
<reference evidence="1" key="1">
    <citation type="submission" date="2022-04" db="EMBL/GenBank/DDBJ databases">
        <title>Genome of the entomopathogenic fungus Entomophthora muscae.</title>
        <authorList>
            <person name="Elya C."/>
            <person name="Lovett B.R."/>
            <person name="Lee E."/>
            <person name="Macias A.M."/>
            <person name="Hajek A.E."/>
            <person name="De Bivort B.L."/>
            <person name="Kasson M.T."/>
            <person name="De Fine Licht H.H."/>
            <person name="Stajich J.E."/>
        </authorList>
    </citation>
    <scope>NUCLEOTIDE SEQUENCE</scope>
    <source>
        <strain evidence="1">Berkeley</strain>
    </source>
</reference>
<proteinExistence type="predicted"/>
<sequence length="199" mass="22405">MERVAECGVRCLRFGNINRMRHSSLRKHYLEAHVEGTPLGTKLKATRESLDEILAGIQADGAQDWVQIEKVLSAYRKDINKMEWVASKKAIPNSQVVFSTLNTSGGPYLSGERFDVLILDEATQASEPECWVGISHCKKVVLAGDHHQLPPVMKNPNKHLELTLFERLLDCYSGSFLSVQYRMHATIMAFPMGNYTKIS</sequence>
<comment type="caution">
    <text evidence="1">The sequence shown here is derived from an EMBL/GenBank/DDBJ whole genome shotgun (WGS) entry which is preliminary data.</text>
</comment>